<accession>A0A0F9L5X4</accession>
<evidence type="ECO:0000313" key="1">
    <source>
        <dbReference type="EMBL" id="KKM82681.1"/>
    </source>
</evidence>
<gene>
    <name evidence="1" type="ORF">LCGC14_1316980</name>
</gene>
<sequence length="62" mass="6947">MAKAKYKVTDKVKIKVVPKAELFITEISEVTSMSGVETYYGDRLVLDGKMAGFLEMSEVELE</sequence>
<proteinExistence type="predicted"/>
<protein>
    <submittedName>
        <fullName evidence="1">Uncharacterized protein</fullName>
    </submittedName>
</protein>
<dbReference type="EMBL" id="LAZR01007823">
    <property type="protein sequence ID" value="KKM82681.1"/>
    <property type="molecule type" value="Genomic_DNA"/>
</dbReference>
<name>A0A0F9L5X4_9ZZZZ</name>
<organism evidence="1">
    <name type="scientific">marine sediment metagenome</name>
    <dbReference type="NCBI Taxonomy" id="412755"/>
    <lineage>
        <taxon>unclassified sequences</taxon>
        <taxon>metagenomes</taxon>
        <taxon>ecological metagenomes</taxon>
    </lineage>
</organism>
<reference evidence="1" key="1">
    <citation type="journal article" date="2015" name="Nature">
        <title>Complex archaea that bridge the gap between prokaryotes and eukaryotes.</title>
        <authorList>
            <person name="Spang A."/>
            <person name="Saw J.H."/>
            <person name="Jorgensen S.L."/>
            <person name="Zaremba-Niedzwiedzka K."/>
            <person name="Martijn J."/>
            <person name="Lind A.E."/>
            <person name="van Eijk R."/>
            <person name="Schleper C."/>
            <person name="Guy L."/>
            <person name="Ettema T.J."/>
        </authorList>
    </citation>
    <scope>NUCLEOTIDE SEQUENCE</scope>
</reference>
<comment type="caution">
    <text evidence="1">The sequence shown here is derived from an EMBL/GenBank/DDBJ whole genome shotgun (WGS) entry which is preliminary data.</text>
</comment>
<dbReference type="AlphaFoldDB" id="A0A0F9L5X4"/>